<organism evidence="5 6">
    <name type="scientific">Panicum virgatum</name>
    <name type="common">Blackwell switchgrass</name>
    <dbReference type="NCBI Taxonomy" id="38727"/>
    <lineage>
        <taxon>Eukaryota</taxon>
        <taxon>Viridiplantae</taxon>
        <taxon>Streptophyta</taxon>
        <taxon>Embryophyta</taxon>
        <taxon>Tracheophyta</taxon>
        <taxon>Spermatophyta</taxon>
        <taxon>Magnoliopsida</taxon>
        <taxon>Liliopsida</taxon>
        <taxon>Poales</taxon>
        <taxon>Poaceae</taxon>
        <taxon>PACMAD clade</taxon>
        <taxon>Panicoideae</taxon>
        <taxon>Panicodae</taxon>
        <taxon>Paniceae</taxon>
        <taxon>Panicinae</taxon>
        <taxon>Panicum</taxon>
        <taxon>Panicum sect. Hiantes</taxon>
    </lineage>
</organism>
<evidence type="ECO:0000256" key="2">
    <source>
        <dbReference type="ARBA" id="ARBA00023175"/>
    </source>
</evidence>
<dbReference type="SUPFAM" id="SSF52540">
    <property type="entry name" value="P-loop containing nucleoside triphosphate hydrolases"/>
    <property type="match status" value="1"/>
</dbReference>
<proteinExistence type="inferred from homology"/>
<dbReference type="PROSITE" id="PS50067">
    <property type="entry name" value="KINESIN_MOTOR_2"/>
    <property type="match status" value="1"/>
</dbReference>
<dbReference type="InterPro" id="IPR001752">
    <property type="entry name" value="Kinesin_motor_dom"/>
</dbReference>
<feature type="binding site" evidence="3">
    <location>
        <begin position="105"/>
        <end position="112"/>
    </location>
    <ligand>
        <name>ATP</name>
        <dbReference type="ChEBI" id="CHEBI:30616"/>
    </ligand>
</feature>
<evidence type="ECO:0000256" key="1">
    <source>
        <dbReference type="ARBA" id="ARBA00022701"/>
    </source>
</evidence>
<reference evidence="5" key="1">
    <citation type="submission" date="2020-05" db="EMBL/GenBank/DDBJ databases">
        <title>WGS assembly of Panicum virgatum.</title>
        <authorList>
            <person name="Lovell J.T."/>
            <person name="Jenkins J."/>
            <person name="Shu S."/>
            <person name="Juenger T.E."/>
            <person name="Schmutz J."/>
        </authorList>
    </citation>
    <scope>NUCLEOTIDE SEQUENCE</scope>
    <source>
        <strain evidence="5">AP13</strain>
    </source>
</reference>
<dbReference type="GO" id="GO:0005874">
    <property type="term" value="C:microtubule"/>
    <property type="evidence" value="ECO:0007669"/>
    <property type="project" value="UniProtKB-KW"/>
</dbReference>
<dbReference type="GO" id="GO:0007018">
    <property type="term" value="P:microtubule-based movement"/>
    <property type="evidence" value="ECO:0007669"/>
    <property type="project" value="InterPro"/>
</dbReference>
<keyword evidence="3" id="KW-0067">ATP-binding</keyword>
<dbReference type="GO" id="GO:0051231">
    <property type="term" value="P:spindle elongation"/>
    <property type="evidence" value="ECO:0007669"/>
    <property type="project" value="TreeGrafter"/>
</dbReference>
<keyword evidence="1" id="KW-0493">Microtubule</keyword>
<dbReference type="PANTHER" id="PTHR47969">
    <property type="entry name" value="CHROMOSOME-ASSOCIATED KINESIN KIF4A-RELATED"/>
    <property type="match status" value="1"/>
</dbReference>
<evidence type="ECO:0000313" key="6">
    <source>
        <dbReference type="Proteomes" id="UP000823388"/>
    </source>
</evidence>
<protein>
    <recommendedName>
        <fullName evidence="4">Kinesin motor domain-containing protein</fullName>
    </recommendedName>
</protein>
<evidence type="ECO:0000313" key="5">
    <source>
        <dbReference type="EMBL" id="KAG2538576.1"/>
    </source>
</evidence>
<evidence type="ECO:0000256" key="3">
    <source>
        <dbReference type="PROSITE-ProRule" id="PRU00283"/>
    </source>
</evidence>
<dbReference type="InterPro" id="IPR027417">
    <property type="entry name" value="P-loop_NTPase"/>
</dbReference>
<dbReference type="GO" id="GO:0007052">
    <property type="term" value="P:mitotic spindle organization"/>
    <property type="evidence" value="ECO:0007669"/>
    <property type="project" value="TreeGrafter"/>
</dbReference>
<dbReference type="EMBL" id="CM029054">
    <property type="protein sequence ID" value="KAG2538576.1"/>
    <property type="molecule type" value="Genomic_DNA"/>
</dbReference>
<comment type="similarity">
    <text evidence="3">Belongs to the TRAFAC class myosin-kinesin ATPase superfamily. Kinesin family.</text>
</comment>
<sequence length="165" mass="18071">MAGAATPSRSAAPSSRPVRVVLRVRLFLPSEATSAAVLCVSLLNSHLGGEVTVQFMGQHTSRGEHYKLDALFSQEDNINQIFDWGVSTVIPGIFEGVNATVFAYGATGSGKTYMMQKCSELRHELPMIFISQAGYFRQLILTSYDTVLIEDYDLSSKVLNFANAR</sequence>
<comment type="caution">
    <text evidence="5">The sequence shown here is derived from an EMBL/GenBank/DDBJ whole genome shotgun (WGS) entry which is preliminary data.</text>
</comment>
<accession>A0A8T0MUW9</accession>
<gene>
    <name evidence="5" type="ORF">PVAP13_9NG380300</name>
</gene>
<dbReference type="InterPro" id="IPR036961">
    <property type="entry name" value="Kinesin_motor_dom_sf"/>
</dbReference>
<name>A0A8T0MUW9_PANVG</name>
<dbReference type="Gene3D" id="3.40.850.10">
    <property type="entry name" value="Kinesin motor domain"/>
    <property type="match status" value="1"/>
</dbReference>
<dbReference type="AlphaFoldDB" id="A0A8T0MUW9"/>
<keyword evidence="6" id="KW-1185">Reference proteome</keyword>
<dbReference type="InterPro" id="IPR027640">
    <property type="entry name" value="Kinesin-like_fam"/>
</dbReference>
<dbReference type="GO" id="GO:0003777">
    <property type="term" value="F:microtubule motor activity"/>
    <property type="evidence" value="ECO:0007669"/>
    <property type="project" value="InterPro"/>
</dbReference>
<dbReference type="GO" id="GO:0005875">
    <property type="term" value="C:microtubule associated complex"/>
    <property type="evidence" value="ECO:0007669"/>
    <property type="project" value="TreeGrafter"/>
</dbReference>
<feature type="domain" description="Kinesin motor" evidence="4">
    <location>
        <begin position="17"/>
        <end position="165"/>
    </location>
</feature>
<dbReference type="GO" id="GO:0005524">
    <property type="term" value="F:ATP binding"/>
    <property type="evidence" value="ECO:0007669"/>
    <property type="project" value="UniProtKB-UniRule"/>
</dbReference>
<dbReference type="Proteomes" id="UP000823388">
    <property type="component" value="Chromosome 9N"/>
</dbReference>
<keyword evidence="2 3" id="KW-0505">Motor protein</keyword>
<dbReference type="PANTHER" id="PTHR47969:SF9">
    <property type="entry name" value="KINESIN-LIKE PROTEIN"/>
    <property type="match status" value="1"/>
</dbReference>
<keyword evidence="3" id="KW-0547">Nucleotide-binding</keyword>
<evidence type="ECO:0000259" key="4">
    <source>
        <dbReference type="PROSITE" id="PS50067"/>
    </source>
</evidence>
<dbReference type="Pfam" id="PF00225">
    <property type="entry name" value="Kinesin"/>
    <property type="match status" value="1"/>
</dbReference>
<dbReference type="GO" id="GO:0008017">
    <property type="term" value="F:microtubule binding"/>
    <property type="evidence" value="ECO:0007669"/>
    <property type="project" value="InterPro"/>
</dbReference>